<evidence type="ECO:0000313" key="5">
    <source>
        <dbReference type="EMBL" id="TNV77880.1"/>
    </source>
</evidence>
<keyword evidence="6" id="KW-1185">Reference proteome</keyword>
<reference evidence="5" key="1">
    <citation type="submission" date="2019-06" db="EMBL/GenBank/DDBJ databases">
        <authorList>
            <person name="Zheng W."/>
        </authorList>
    </citation>
    <scope>NUCLEOTIDE SEQUENCE</scope>
    <source>
        <strain evidence="5">QDHG01</strain>
    </source>
</reference>
<dbReference type="OrthoDB" id="420195at2759"/>
<organism evidence="5 6">
    <name type="scientific">Halteria grandinella</name>
    <dbReference type="NCBI Taxonomy" id="5974"/>
    <lineage>
        <taxon>Eukaryota</taxon>
        <taxon>Sar</taxon>
        <taxon>Alveolata</taxon>
        <taxon>Ciliophora</taxon>
        <taxon>Intramacronucleata</taxon>
        <taxon>Spirotrichea</taxon>
        <taxon>Stichotrichia</taxon>
        <taxon>Sporadotrichida</taxon>
        <taxon>Halteriidae</taxon>
        <taxon>Halteria</taxon>
    </lineage>
</organism>
<evidence type="ECO:0000256" key="1">
    <source>
        <dbReference type="ARBA" id="ARBA00022737"/>
    </source>
</evidence>
<dbReference type="EMBL" id="RRYP01011216">
    <property type="protein sequence ID" value="TNV77880.1"/>
    <property type="molecule type" value="Genomic_DNA"/>
</dbReference>
<comment type="caution">
    <text evidence="5">The sequence shown here is derived from an EMBL/GenBank/DDBJ whole genome shotgun (WGS) entry which is preliminary data.</text>
</comment>
<proteinExistence type="predicted"/>
<keyword evidence="1" id="KW-0677">Repeat</keyword>
<dbReference type="InterPro" id="IPR044059">
    <property type="entry name" value="Csn1/TTC4_wheel"/>
</dbReference>
<gene>
    <name evidence="5" type="ORF">FGO68_gene8550</name>
</gene>
<dbReference type="PANTHER" id="PTHR46035">
    <property type="entry name" value="TETRATRICOPEPTIDE REPEAT PROTEIN 4"/>
    <property type="match status" value="1"/>
</dbReference>
<dbReference type="InterPro" id="IPR011990">
    <property type="entry name" value="TPR-like_helical_dom_sf"/>
</dbReference>
<dbReference type="AlphaFoldDB" id="A0A8J8NNU2"/>
<keyword evidence="3" id="KW-0175">Coiled coil</keyword>
<dbReference type="SUPFAM" id="SSF48452">
    <property type="entry name" value="TPR-like"/>
    <property type="match status" value="1"/>
</dbReference>
<dbReference type="CDD" id="cd21377">
    <property type="entry name" value="CTWD_Cns1-like"/>
    <property type="match status" value="1"/>
</dbReference>
<dbReference type="Proteomes" id="UP000785679">
    <property type="component" value="Unassembled WGS sequence"/>
</dbReference>
<protein>
    <recommendedName>
        <fullName evidence="4">Cns1/TTC4 wheel domain-containing protein</fullName>
    </recommendedName>
</protein>
<evidence type="ECO:0000259" key="4">
    <source>
        <dbReference type="Pfam" id="PF18972"/>
    </source>
</evidence>
<name>A0A8J8NNU2_HALGN</name>
<sequence length="381" mass="44244">MEQLLASHPAFADDDIEWPTNVPKRSQEEIDKDIEFFVNHPLNAREITPQMLEMPEFQALAALAYDGTPDDIANNFRNHGYDYLNKVILKDSKNQQQDIEQALYCFDEGLDHAKEAKNKDTIYQLYMGRAKTNILIAQFGKTKEDCLEARKYKESEQVFTILARSRIFVEKYQEAVEYCNEGLAKFKDSKVLKSVLAKAQDELKKERKRVDEIETLQAVAKDKKLEIYRNLRSKKIKIGKRIHFLPEIVDVSITADADGKLHFPVLLLYDEYMATDFIQDWPEDVSVKDQLLQVFSEPAPWDEQGKYRMDTIEVYFEADSTTPLDPKDKSRDKSTKKYVKVSLESSLLEVLQHRHHIVPSYPVIKVICKHGPFKEAFLNEI</sequence>
<evidence type="ECO:0000313" key="6">
    <source>
        <dbReference type="Proteomes" id="UP000785679"/>
    </source>
</evidence>
<dbReference type="GO" id="GO:0005829">
    <property type="term" value="C:cytosol"/>
    <property type="evidence" value="ECO:0007669"/>
    <property type="project" value="TreeGrafter"/>
</dbReference>
<dbReference type="GO" id="GO:0030544">
    <property type="term" value="F:Hsp70 protein binding"/>
    <property type="evidence" value="ECO:0007669"/>
    <property type="project" value="TreeGrafter"/>
</dbReference>
<feature type="coiled-coil region" evidence="3">
    <location>
        <begin position="189"/>
        <end position="216"/>
    </location>
</feature>
<dbReference type="GO" id="GO:0051879">
    <property type="term" value="F:Hsp90 protein binding"/>
    <property type="evidence" value="ECO:0007669"/>
    <property type="project" value="InterPro"/>
</dbReference>
<evidence type="ECO:0000256" key="2">
    <source>
        <dbReference type="ARBA" id="ARBA00022803"/>
    </source>
</evidence>
<accession>A0A8J8NNU2</accession>
<dbReference type="GO" id="GO:0005634">
    <property type="term" value="C:nucleus"/>
    <property type="evidence" value="ECO:0007669"/>
    <property type="project" value="TreeGrafter"/>
</dbReference>
<dbReference type="Gene3D" id="1.25.40.10">
    <property type="entry name" value="Tetratricopeptide repeat domain"/>
    <property type="match status" value="1"/>
</dbReference>
<dbReference type="GO" id="GO:0006457">
    <property type="term" value="P:protein folding"/>
    <property type="evidence" value="ECO:0007669"/>
    <property type="project" value="TreeGrafter"/>
</dbReference>
<dbReference type="PANTHER" id="PTHR46035:SF1">
    <property type="entry name" value="TETRATRICOPEPTIDE REPEAT PROTEIN 4"/>
    <property type="match status" value="1"/>
</dbReference>
<keyword evidence="2" id="KW-0802">TPR repeat</keyword>
<feature type="domain" description="Cns1/TTC4 wheel" evidence="4">
    <location>
        <begin position="256"/>
        <end position="358"/>
    </location>
</feature>
<evidence type="ECO:0000256" key="3">
    <source>
        <dbReference type="SAM" id="Coils"/>
    </source>
</evidence>
<dbReference type="Pfam" id="PF18972">
    <property type="entry name" value="Wheel"/>
    <property type="match status" value="1"/>
</dbReference>